<dbReference type="GeneID" id="81436219"/>
<evidence type="ECO:0000259" key="2">
    <source>
        <dbReference type="Pfam" id="PF08550"/>
    </source>
</evidence>
<organism evidence="3 4">
    <name type="scientific">Penicillium cataractarum</name>
    <dbReference type="NCBI Taxonomy" id="2100454"/>
    <lineage>
        <taxon>Eukaryota</taxon>
        <taxon>Fungi</taxon>
        <taxon>Dikarya</taxon>
        <taxon>Ascomycota</taxon>
        <taxon>Pezizomycotina</taxon>
        <taxon>Eurotiomycetes</taxon>
        <taxon>Eurotiomycetidae</taxon>
        <taxon>Eurotiales</taxon>
        <taxon>Aspergillaceae</taxon>
        <taxon>Penicillium</taxon>
    </lineage>
</organism>
<feature type="compositionally biased region" description="Low complexity" evidence="1">
    <location>
        <begin position="263"/>
        <end position="278"/>
    </location>
</feature>
<feature type="compositionally biased region" description="Low complexity" evidence="1">
    <location>
        <begin position="339"/>
        <end position="359"/>
    </location>
</feature>
<dbReference type="EMBL" id="JAPZBS010000002">
    <property type="protein sequence ID" value="KAJ5381683.1"/>
    <property type="molecule type" value="Genomic_DNA"/>
</dbReference>
<proteinExistence type="predicted"/>
<dbReference type="Proteomes" id="UP001147782">
    <property type="component" value="Unassembled WGS sequence"/>
</dbReference>
<dbReference type="RefSeq" id="XP_056559254.1">
    <property type="nucleotide sequence ID" value="XM_056697042.1"/>
</dbReference>
<dbReference type="Pfam" id="PF08550">
    <property type="entry name" value="GATA_AreA"/>
    <property type="match status" value="1"/>
</dbReference>
<reference evidence="3" key="1">
    <citation type="submission" date="2022-11" db="EMBL/GenBank/DDBJ databases">
        <authorList>
            <person name="Petersen C."/>
        </authorList>
    </citation>
    <scope>NUCLEOTIDE SEQUENCE</scope>
    <source>
        <strain evidence="3">IBT 29864</strain>
    </source>
</reference>
<accession>A0A9W9VGU6</accession>
<dbReference type="OrthoDB" id="5424234at2759"/>
<dbReference type="AlphaFoldDB" id="A0A9W9VGU6"/>
<name>A0A9W9VGU6_9EURO</name>
<evidence type="ECO:0000313" key="3">
    <source>
        <dbReference type="EMBL" id="KAJ5381683.1"/>
    </source>
</evidence>
<keyword evidence="4" id="KW-1185">Reference proteome</keyword>
<feature type="compositionally biased region" description="Low complexity" evidence="1">
    <location>
        <begin position="286"/>
        <end position="318"/>
    </location>
</feature>
<feature type="compositionally biased region" description="Acidic residues" evidence="1">
    <location>
        <begin position="135"/>
        <end position="150"/>
    </location>
</feature>
<dbReference type="InterPro" id="IPR013860">
    <property type="entry name" value="AreA_GATA"/>
</dbReference>
<feature type="region of interest" description="Disordered" evidence="1">
    <location>
        <begin position="125"/>
        <end position="156"/>
    </location>
</feature>
<feature type="domain" description="Nitrogen regulatory protein areA GATA-like" evidence="2">
    <location>
        <begin position="32"/>
        <end position="58"/>
    </location>
</feature>
<sequence length="389" mass="42465">MDSKVREELARLSIAEMIEMLENSNMDMIPGLWKVYHYALPATETNQRLENLFWRVWSNQTLQNRVNKEVLMRLVWSIDTPAGISQDPELMGWQPPIFEQRAFEADVRTDWDLADALWEEEMFAGQSSLHSPEGTEPEETESSESFEETDLPGFANERGMMERNGRAAGAHRQALIPNAYARFAQILAAKMEKKKQARTRVTAMDAALATFSGILPLSLLRAQSPAPLQHSTVQSVISDTCARFVEMMAEKTGDKKVDAGVESSSSPSLISSHVSSYRPSPPIPSPSASFIPSLNLSPDLSSRGSSSPSDSPSPGRSPYHPPSRSLNSSPDPYPPPSPASSADFSLRSSRSPSPESASPSNPPATRPQSPDSDEEGGVSLEGYNSSGDP</sequence>
<feature type="region of interest" description="Disordered" evidence="1">
    <location>
        <begin position="254"/>
        <end position="389"/>
    </location>
</feature>
<reference evidence="3" key="2">
    <citation type="journal article" date="2023" name="IMA Fungus">
        <title>Comparative genomic study of the Penicillium genus elucidates a diverse pangenome and 15 lateral gene transfer events.</title>
        <authorList>
            <person name="Petersen C."/>
            <person name="Sorensen T."/>
            <person name="Nielsen M.R."/>
            <person name="Sondergaard T.E."/>
            <person name="Sorensen J.L."/>
            <person name="Fitzpatrick D.A."/>
            <person name="Frisvad J.C."/>
            <person name="Nielsen K.L."/>
        </authorList>
    </citation>
    <scope>NUCLEOTIDE SEQUENCE</scope>
    <source>
        <strain evidence="3">IBT 29864</strain>
    </source>
</reference>
<comment type="caution">
    <text evidence="3">The sequence shown here is derived from an EMBL/GenBank/DDBJ whole genome shotgun (WGS) entry which is preliminary data.</text>
</comment>
<evidence type="ECO:0000313" key="4">
    <source>
        <dbReference type="Proteomes" id="UP001147782"/>
    </source>
</evidence>
<protein>
    <recommendedName>
        <fullName evidence="2">Nitrogen regulatory protein areA GATA-like domain-containing protein</fullName>
    </recommendedName>
</protein>
<gene>
    <name evidence="3" type="ORF">N7496_004111</name>
</gene>
<evidence type="ECO:0000256" key="1">
    <source>
        <dbReference type="SAM" id="MobiDB-lite"/>
    </source>
</evidence>